<reference evidence="2 3" key="1">
    <citation type="journal article" date="2020" name="Mol. Biol. Evol.">
        <title>Distinct Expression and Methylation Patterns for Genes with Different Fates following a Single Whole-Genome Duplication in Flowering Plants.</title>
        <authorList>
            <person name="Shi T."/>
            <person name="Rahmani R.S."/>
            <person name="Gugger P.F."/>
            <person name="Wang M."/>
            <person name="Li H."/>
            <person name="Zhang Y."/>
            <person name="Li Z."/>
            <person name="Wang Q."/>
            <person name="Van de Peer Y."/>
            <person name="Marchal K."/>
            <person name="Chen J."/>
        </authorList>
    </citation>
    <scope>NUCLEOTIDE SEQUENCE [LARGE SCALE GENOMIC DNA]</scope>
    <source>
        <tissue evidence="2">Leaf</tissue>
    </source>
</reference>
<sequence length="91" mass="10253">MPEHHQHHHHGGHHGGNQHIDIHIDTHEKRGADCMDIFLSFFLPPVAIIRSSGSVCFSHCAESYLESSTLSASSLGKRKQCEEDIEGWMHE</sequence>
<gene>
    <name evidence="2" type="ORF">HUJ06_001600</name>
</gene>
<feature type="compositionally biased region" description="Basic residues" evidence="1">
    <location>
        <begin position="1"/>
        <end position="13"/>
    </location>
</feature>
<protein>
    <submittedName>
        <fullName evidence="2">Uncharacterized protein</fullName>
    </submittedName>
</protein>
<proteinExistence type="predicted"/>
<feature type="region of interest" description="Disordered" evidence="1">
    <location>
        <begin position="1"/>
        <end position="24"/>
    </location>
</feature>
<dbReference type="AlphaFoldDB" id="A0A822ZFT9"/>
<evidence type="ECO:0000313" key="3">
    <source>
        <dbReference type="Proteomes" id="UP000607653"/>
    </source>
</evidence>
<dbReference type="Proteomes" id="UP000607653">
    <property type="component" value="Unassembled WGS sequence"/>
</dbReference>
<evidence type="ECO:0000256" key="1">
    <source>
        <dbReference type="SAM" id="MobiDB-lite"/>
    </source>
</evidence>
<organism evidence="2 3">
    <name type="scientific">Nelumbo nucifera</name>
    <name type="common">Sacred lotus</name>
    <dbReference type="NCBI Taxonomy" id="4432"/>
    <lineage>
        <taxon>Eukaryota</taxon>
        <taxon>Viridiplantae</taxon>
        <taxon>Streptophyta</taxon>
        <taxon>Embryophyta</taxon>
        <taxon>Tracheophyta</taxon>
        <taxon>Spermatophyta</taxon>
        <taxon>Magnoliopsida</taxon>
        <taxon>Proteales</taxon>
        <taxon>Nelumbonaceae</taxon>
        <taxon>Nelumbo</taxon>
    </lineage>
</organism>
<accession>A0A822ZFT9</accession>
<evidence type="ECO:0000313" key="2">
    <source>
        <dbReference type="EMBL" id="DAD43370.1"/>
    </source>
</evidence>
<name>A0A822ZFT9_NELNU</name>
<dbReference type="EMBL" id="DUZY01000006">
    <property type="protein sequence ID" value="DAD43370.1"/>
    <property type="molecule type" value="Genomic_DNA"/>
</dbReference>
<keyword evidence="3" id="KW-1185">Reference proteome</keyword>
<comment type="caution">
    <text evidence="2">The sequence shown here is derived from an EMBL/GenBank/DDBJ whole genome shotgun (WGS) entry which is preliminary data.</text>
</comment>